<keyword evidence="2" id="KW-0175">Coiled coil</keyword>
<dbReference type="InterPro" id="IPR036056">
    <property type="entry name" value="Fibrinogen-like_C"/>
</dbReference>
<dbReference type="Proteomes" id="UP001283361">
    <property type="component" value="Unassembled WGS sequence"/>
</dbReference>
<feature type="coiled-coil region" evidence="2">
    <location>
        <begin position="214"/>
        <end position="241"/>
    </location>
</feature>
<dbReference type="AlphaFoldDB" id="A0AAE1A0V5"/>
<dbReference type="GO" id="GO:0005615">
    <property type="term" value="C:extracellular space"/>
    <property type="evidence" value="ECO:0007669"/>
    <property type="project" value="TreeGrafter"/>
</dbReference>
<dbReference type="PROSITE" id="PS00514">
    <property type="entry name" value="FIBRINOGEN_C_1"/>
    <property type="match status" value="2"/>
</dbReference>
<dbReference type="EMBL" id="JAWDGP010002890">
    <property type="protein sequence ID" value="KAK3778990.1"/>
    <property type="molecule type" value="Genomic_DNA"/>
</dbReference>
<dbReference type="InterPro" id="IPR002181">
    <property type="entry name" value="Fibrinogen_a/b/g_C_dom"/>
</dbReference>
<sequence length="1155" mass="130642">MVLKYPTHLVSNSLPAFTSQSEVLEKSYWFTTELLRVCRGRSWIMDFSMGITKYRAVLLVAQMMLIPTMKVLAYTRVLELTIDRDLLALGTHDPSGQLHCRAKGNSYTIERVSMTQVKANRESTELLAITLGEPETNYSSSGVLGIGTLNGNMADINLDILESSVCESSYFICEVAFKTESGESLNAFTTAGPELPPNFSPGLSVSKHPVDIPAGSQASELRLLKEQLQKIEAQSESLSDRLDRRMSLVYDTIRSIDTSSRVSRLEDKLLPFLLSQASDDSNTNIMQTLTSLRAKLEEVNASVTTLQEYQLQDEQPEICVRGMGDDVNKRYPPYAIMSLDILQRQILCETQINGGGWIVIQRRAKGDVDFYRDWTSYRDGFGSPTGDFWIGNEAIHLLTNSAAFELRVEIRFRGQELFAEYGHFRIEDEASKYRLHVDQYTGTAGDAMAYSNNHYFSTFEADNDIYAQNCAVEYHGAWWYKSCANANLNGRWGSPANEGNYWETELCLILDLIVKRSCGSTIWGAHDIQNKIKKKSCQENKNGNVKVGIEFTLLQNKWIVPDVVSVCGVLLCQEKRYLSGENKIHTVTNLSVFKTVQFELSNRDSIQDRQQLLASVSSTQPKLEQVIDGMKMYGLLKDGQATLKIELSKQTDCLTEFTCQVKGVDLLGNEQVSYFRLLKQHLQTMKNEDTIAVPASIVIELLSLIQKQDVKLEMIEKTSEKLENNMSILQKSWEECVGDVLKQSHEKVESLKDIMIEKITFLERTLTEQINSLERSSQDKTLSGFRNIADKLCMLDSKLSAVDSNAIQEKVIKTMKTQTDAYISNFLNTSKKADDALSRITDLFIVLNSNRTSFEKIVLENYHELLTNLTGNMDKIFTSNENLTDEVRTKIVSFEDQLDLSLHQLLSITNKKAEHTLSALSNMTSQFNSTLINYVESTLTGFFMPESCMKNTPILLHPPSTPYPVIYRSEFPRLNTPLLCDTVTDGGGWIVIQRRSTGKVDFYRNWVSYKDGFGTLDNDFWLGNENIHAITSHARYELRVELKYEGQSKFALYDRFSIGGENTNYVLSLGTYSGSAGDSLSLHSGHKFSTYDKDNDAYNGNCARQFTGAWWYTNCHYSNLNGKWRGGPHKGLKWDTFTGIESAYFSEMKIRQVNP</sequence>
<gene>
    <name evidence="4" type="ORF">RRG08_034249</name>
</gene>
<name>A0AAE1A0V5_9GAST</name>
<protein>
    <recommendedName>
        <fullName evidence="3">Fibrinogen C-terminal domain-containing protein</fullName>
    </recommendedName>
</protein>
<proteinExistence type="predicted"/>
<dbReference type="InterPro" id="IPR020837">
    <property type="entry name" value="Fibrinogen_CS"/>
</dbReference>
<dbReference type="PROSITE" id="PS51406">
    <property type="entry name" value="FIBRINOGEN_C_2"/>
    <property type="match status" value="2"/>
</dbReference>
<keyword evidence="5" id="KW-1185">Reference proteome</keyword>
<feature type="domain" description="Fibrinogen C-terminal" evidence="3">
    <location>
        <begin position="310"/>
        <end position="492"/>
    </location>
</feature>
<dbReference type="Gene3D" id="3.90.215.10">
    <property type="entry name" value="Gamma Fibrinogen, chain A, domain 1"/>
    <property type="match status" value="2"/>
</dbReference>
<dbReference type="CDD" id="cd00087">
    <property type="entry name" value="FReD"/>
    <property type="match status" value="2"/>
</dbReference>
<evidence type="ECO:0000313" key="4">
    <source>
        <dbReference type="EMBL" id="KAK3778990.1"/>
    </source>
</evidence>
<dbReference type="FunFam" id="3.90.215.10:FF:000001">
    <property type="entry name" value="Tenascin isoform 1"/>
    <property type="match status" value="1"/>
</dbReference>
<evidence type="ECO:0000259" key="3">
    <source>
        <dbReference type="PROSITE" id="PS51406"/>
    </source>
</evidence>
<dbReference type="PANTHER" id="PTHR19143:SF458">
    <property type="entry name" value="FIBRINOGEN C-TERMINAL DOMAIN-CONTAINING PROTEIN-RELATED"/>
    <property type="match status" value="1"/>
</dbReference>
<dbReference type="SMART" id="SM00186">
    <property type="entry name" value="FBG"/>
    <property type="match status" value="2"/>
</dbReference>
<dbReference type="PANTHER" id="PTHR19143">
    <property type="entry name" value="FIBRINOGEN/TENASCIN/ANGIOPOEITIN"/>
    <property type="match status" value="1"/>
</dbReference>
<dbReference type="InterPro" id="IPR050373">
    <property type="entry name" value="Fibrinogen_C-term_domain"/>
</dbReference>
<feature type="domain" description="Fibrinogen C-terminal" evidence="3">
    <location>
        <begin position="939"/>
        <end position="1154"/>
    </location>
</feature>
<feature type="coiled-coil region" evidence="2">
    <location>
        <begin position="705"/>
        <end position="732"/>
    </location>
</feature>
<evidence type="ECO:0000256" key="2">
    <source>
        <dbReference type="SAM" id="Coils"/>
    </source>
</evidence>
<keyword evidence="1" id="KW-1015">Disulfide bond</keyword>
<reference evidence="4" key="1">
    <citation type="journal article" date="2023" name="G3 (Bethesda)">
        <title>A reference genome for the long-term kleptoplast-retaining sea slug Elysia crispata morphotype clarki.</title>
        <authorList>
            <person name="Eastman K.E."/>
            <person name="Pendleton A.L."/>
            <person name="Shaikh M.A."/>
            <person name="Suttiyut T."/>
            <person name="Ogas R."/>
            <person name="Tomko P."/>
            <person name="Gavelis G."/>
            <person name="Widhalm J.R."/>
            <person name="Wisecaver J.H."/>
        </authorList>
    </citation>
    <scope>NUCLEOTIDE SEQUENCE</scope>
    <source>
        <strain evidence="4">ECLA1</strain>
    </source>
</reference>
<dbReference type="Pfam" id="PF00147">
    <property type="entry name" value="Fibrinogen_C"/>
    <property type="match status" value="2"/>
</dbReference>
<dbReference type="InterPro" id="IPR014716">
    <property type="entry name" value="Fibrinogen_a/b/g_C_1"/>
</dbReference>
<dbReference type="SUPFAM" id="SSF56496">
    <property type="entry name" value="Fibrinogen C-terminal domain-like"/>
    <property type="match status" value="2"/>
</dbReference>
<evidence type="ECO:0000313" key="5">
    <source>
        <dbReference type="Proteomes" id="UP001283361"/>
    </source>
</evidence>
<evidence type="ECO:0000256" key="1">
    <source>
        <dbReference type="ARBA" id="ARBA00023157"/>
    </source>
</evidence>
<comment type="caution">
    <text evidence="4">The sequence shown here is derived from an EMBL/GenBank/DDBJ whole genome shotgun (WGS) entry which is preliminary data.</text>
</comment>
<organism evidence="4 5">
    <name type="scientific">Elysia crispata</name>
    <name type="common">lettuce slug</name>
    <dbReference type="NCBI Taxonomy" id="231223"/>
    <lineage>
        <taxon>Eukaryota</taxon>
        <taxon>Metazoa</taxon>
        <taxon>Spiralia</taxon>
        <taxon>Lophotrochozoa</taxon>
        <taxon>Mollusca</taxon>
        <taxon>Gastropoda</taxon>
        <taxon>Heterobranchia</taxon>
        <taxon>Euthyneura</taxon>
        <taxon>Panpulmonata</taxon>
        <taxon>Sacoglossa</taxon>
        <taxon>Placobranchoidea</taxon>
        <taxon>Plakobranchidae</taxon>
        <taxon>Elysia</taxon>
    </lineage>
</organism>
<accession>A0AAE1A0V5</accession>